<protein>
    <submittedName>
        <fullName evidence="1">Uncharacterized protein</fullName>
    </submittedName>
</protein>
<evidence type="ECO:0000313" key="1">
    <source>
        <dbReference type="EMBL" id="AUG88718.1"/>
    </source>
</evidence>
<dbReference type="EMBL" id="MF918372">
    <property type="protein sequence ID" value="AUG88718.1"/>
    <property type="molecule type" value="Genomic_DNA"/>
</dbReference>
<sequence>MGHLVELLPMPGELATWLISFWRPDLNLATWSSCCRCLVSWPPG</sequence>
<dbReference type="AlphaFoldDB" id="A0A2H5BQT2"/>
<proteinExistence type="predicted"/>
<dbReference type="RefSeq" id="WP_267313032.1">
    <property type="nucleotide sequence ID" value="NZ_MG764553.1"/>
</dbReference>
<organism evidence="1">
    <name type="scientific">Klebsiella pneumoniae</name>
    <dbReference type="NCBI Taxonomy" id="573"/>
    <lineage>
        <taxon>Bacteria</taxon>
        <taxon>Pseudomonadati</taxon>
        <taxon>Pseudomonadota</taxon>
        <taxon>Gammaproteobacteria</taxon>
        <taxon>Enterobacterales</taxon>
        <taxon>Enterobacteriaceae</taxon>
        <taxon>Klebsiella/Raoultella group</taxon>
        <taxon>Klebsiella</taxon>
        <taxon>Klebsiella pneumoniae complex</taxon>
    </lineage>
</organism>
<accession>A0A2H5BQT2</accession>
<keyword evidence="1" id="KW-0614">Plasmid</keyword>
<geneLocation type="plasmid" evidence="1">
    <name>p1512-KPC</name>
</geneLocation>
<reference evidence="1" key="1">
    <citation type="submission" date="2017-09" db="EMBL/GenBank/DDBJ databases">
        <title>complete sequence of Klebsiella pneumoniae strain 1512 plasmid p1512-KPC.</title>
        <authorList>
            <person name="Jiang Z."/>
            <person name="Li M."/>
            <person name="Tong Y.-G."/>
            <person name="Long J."/>
        </authorList>
    </citation>
    <scope>NUCLEOTIDE SEQUENCE</scope>
    <source>
        <plasmid evidence="1">p1512-KPC</plasmid>
    </source>
</reference>
<name>A0A2H5BQT2_KLEPN</name>